<keyword evidence="3 5" id="KW-0067">ATP-binding</keyword>
<evidence type="ECO:0000256" key="1">
    <source>
        <dbReference type="ARBA" id="ARBA00006354"/>
    </source>
</evidence>
<keyword evidence="2" id="KW-0547">Nucleotide-binding</keyword>
<dbReference type="PANTHER" id="PTHR32039:SF7">
    <property type="entry name" value="COMPETENCE PROTEIN COMM"/>
    <property type="match status" value="1"/>
</dbReference>
<comment type="similarity">
    <text evidence="1">Belongs to the Mg-chelatase subunits D/I family. ComM subfamily.</text>
</comment>
<sequence length="498" mass="52375">MLATVRSAALIGVDAVLVTVEVDVSPGLPAFTIVGLPDQAVSEARERVRAAIRNSQLPFPAARITVNLAPADLRKEGPMYDLPIALGLLAAQELLPAAALSGVLLAGELALDGSVRSIGGAVNLALLAAQLGDSVLIGEHNAGEAALIEEVQVFPARTLREALQHLSGQAPLTAATAQAPDESGPPPLDLADLKGQGQARRALEIALAGGHNLLLVGSPGSGKTMLARRAPGLLPALTRSEALEVTRIHSAAGLTTQRSGLMQVPPYRSPHHTVSDAGLIGGGSIPKPGEVSLAHRGVLFLDEFPEFSRRALETLRQPLEDGEVTISRARASLRYPAKFQLIAAMNPCPCGHFGDPEKACTCTPLTRNRYAARLSGPLLDRMDLRVSVPRLTVDELTRAGTPESSAPVRSRIQAARDVMLSRQGERNSLLIGQALRQHAPLAAGPAAFMASAARQLGLTGRGHDRVLRLARTVADLAGSLDIREVHLAEAVAFRPREL</sequence>
<dbReference type="Pfam" id="PF13335">
    <property type="entry name" value="Mg_chelatase_C"/>
    <property type="match status" value="1"/>
</dbReference>
<feature type="domain" description="AAA+ ATPase" evidence="4">
    <location>
        <begin position="209"/>
        <end position="392"/>
    </location>
</feature>
<keyword evidence="6" id="KW-1185">Reference proteome</keyword>
<dbReference type="SMART" id="SM00382">
    <property type="entry name" value="AAA"/>
    <property type="match status" value="1"/>
</dbReference>
<dbReference type="InterPro" id="IPR014721">
    <property type="entry name" value="Ribsml_uS5_D2-typ_fold_subgr"/>
</dbReference>
<dbReference type="Proteomes" id="UP000276417">
    <property type="component" value="Chromosome 1"/>
</dbReference>
<reference evidence="5 6" key="1">
    <citation type="submission" date="2018-11" db="EMBL/GenBank/DDBJ databases">
        <title>Deinococcus shelandsis sp. nov., isolated from South Shetland Islands soil of Antarctica.</title>
        <authorList>
            <person name="Tian J."/>
        </authorList>
    </citation>
    <scope>NUCLEOTIDE SEQUENCE [LARGE SCALE GENOMIC DNA]</scope>
    <source>
        <strain evidence="5 6">S14-83T</strain>
    </source>
</reference>
<evidence type="ECO:0000256" key="3">
    <source>
        <dbReference type="ARBA" id="ARBA00022840"/>
    </source>
</evidence>
<dbReference type="Pfam" id="PF13541">
    <property type="entry name" value="ChlI"/>
    <property type="match status" value="1"/>
</dbReference>
<name>A0A3G8YQC7_9DEIO</name>
<dbReference type="OrthoDB" id="9813147at2"/>
<gene>
    <name evidence="5" type="ORF">EHF33_12160</name>
</gene>
<dbReference type="InterPro" id="IPR027417">
    <property type="entry name" value="P-loop_NTPase"/>
</dbReference>
<dbReference type="SUPFAM" id="SSF54211">
    <property type="entry name" value="Ribosomal protein S5 domain 2-like"/>
    <property type="match status" value="1"/>
</dbReference>
<dbReference type="RefSeq" id="WP_124871907.1">
    <property type="nucleotide sequence ID" value="NZ_CP034183.1"/>
</dbReference>
<dbReference type="KEGG" id="dph:EHF33_12160"/>
<dbReference type="GO" id="GO:0003677">
    <property type="term" value="F:DNA binding"/>
    <property type="evidence" value="ECO:0007669"/>
    <property type="project" value="InterPro"/>
</dbReference>
<dbReference type="InterPro" id="IPR020568">
    <property type="entry name" value="Ribosomal_Su5_D2-typ_SF"/>
</dbReference>
<dbReference type="PRINTS" id="PR01657">
    <property type="entry name" value="MCMFAMILY"/>
</dbReference>
<dbReference type="SUPFAM" id="SSF52540">
    <property type="entry name" value="P-loop containing nucleoside triphosphate hydrolases"/>
    <property type="match status" value="1"/>
</dbReference>
<dbReference type="InterPro" id="IPR004482">
    <property type="entry name" value="Mg_chelat-rel"/>
</dbReference>
<dbReference type="NCBIfam" id="TIGR00368">
    <property type="entry name" value="YifB family Mg chelatase-like AAA ATPase"/>
    <property type="match status" value="1"/>
</dbReference>
<proteinExistence type="inferred from homology"/>
<evidence type="ECO:0000256" key="2">
    <source>
        <dbReference type="ARBA" id="ARBA00022741"/>
    </source>
</evidence>
<evidence type="ECO:0000313" key="6">
    <source>
        <dbReference type="Proteomes" id="UP000276417"/>
    </source>
</evidence>
<dbReference type="InterPro" id="IPR003593">
    <property type="entry name" value="AAA+_ATPase"/>
</dbReference>
<evidence type="ECO:0000259" key="4">
    <source>
        <dbReference type="SMART" id="SM00382"/>
    </source>
</evidence>
<dbReference type="Gene3D" id="3.30.230.10">
    <property type="match status" value="1"/>
</dbReference>
<dbReference type="InterPro" id="IPR001208">
    <property type="entry name" value="MCM_dom"/>
</dbReference>
<dbReference type="InterPro" id="IPR025158">
    <property type="entry name" value="Mg_chelat-rel_C"/>
</dbReference>
<dbReference type="Gene3D" id="3.40.50.300">
    <property type="entry name" value="P-loop containing nucleotide triphosphate hydrolases"/>
    <property type="match status" value="1"/>
</dbReference>
<dbReference type="AlphaFoldDB" id="A0A3G8YQC7"/>
<organism evidence="5 6">
    <name type="scientific">Deinococcus psychrotolerans</name>
    <dbReference type="NCBI Taxonomy" id="2489213"/>
    <lineage>
        <taxon>Bacteria</taxon>
        <taxon>Thermotogati</taxon>
        <taxon>Deinococcota</taxon>
        <taxon>Deinococci</taxon>
        <taxon>Deinococcales</taxon>
        <taxon>Deinococcaceae</taxon>
        <taxon>Deinococcus</taxon>
    </lineage>
</organism>
<dbReference type="PANTHER" id="PTHR32039">
    <property type="entry name" value="MAGNESIUM-CHELATASE SUBUNIT CHLI"/>
    <property type="match status" value="1"/>
</dbReference>
<dbReference type="InterPro" id="IPR000523">
    <property type="entry name" value="Mg_chelatse_chII-like_cat_dom"/>
</dbReference>
<accession>A0A3G8YQC7</accession>
<protein>
    <submittedName>
        <fullName evidence="5">ATP-binding protein</fullName>
    </submittedName>
</protein>
<dbReference type="GO" id="GO:0005524">
    <property type="term" value="F:ATP binding"/>
    <property type="evidence" value="ECO:0007669"/>
    <property type="project" value="UniProtKB-KW"/>
</dbReference>
<dbReference type="Pfam" id="PF01078">
    <property type="entry name" value="Mg_chelatase"/>
    <property type="match status" value="1"/>
</dbReference>
<dbReference type="InterPro" id="IPR045006">
    <property type="entry name" value="CHLI-like"/>
</dbReference>
<evidence type="ECO:0000313" key="5">
    <source>
        <dbReference type="EMBL" id="AZI43406.1"/>
    </source>
</evidence>
<dbReference type="EMBL" id="CP034183">
    <property type="protein sequence ID" value="AZI43406.1"/>
    <property type="molecule type" value="Genomic_DNA"/>
</dbReference>